<feature type="domain" description="SH3" evidence="12">
    <location>
        <begin position="1351"/>
        <end position="1410"/>
    </location>
</feature>
<feature type="compositionally biased region" description="Basic and acidic residues" evidence="11">
    <location>
        <begin position="699"/>
        <end position="762"/>
    </location>
</feature>
<keyword evidence="2 10" id="KW-0728">SH3 domain</keyword>
<feature type="region of interest" description="Disordered" evidence="11">
    <location>
        <begin position="1109"/>
        <end position="1128"/>
    </location>
</feature>
<dbReference type="SUPFAM" id="SSF48065">
    <property type="entry name" value="DBL homology domain (DH-domain)"/>
    <property type="match status" value="1"/>
</dbReference>
<dbReference type="CDD" id="cd00052">
    <property type="entry name" value="EH"/>
    <property type="match status" value="2"/>
</dbReference>
<dbReference type="CTD" id="445153"/>
<evidence type="ECO:0000256" key="9">
    <source>
        <dbReference type="ARBA" id="ARBA00040640"/>
    </source>
</evidence>
<comment type="function">
    <text evidence="8">Induces bone resorption, acting probably through a signaling cascade which results in the secretion of factor(s) enhancing osteoclast formation and activity.</text>
</comment>
<dbReference type="PROSITE" id="PS50003">
    <property type="entry name" value="PH_DOMAIN"/>
    <property type="match status" value="1"/>
</dbReference>
<dbReference type="PANTHER" id="PTHR46006">
    <property type="entry name" value="RHO GUANINE NUCLEOTIDE EXCHANGE FACTOR AT 64C, ISOFORM A"/>
    <property type="match status" value="1"/>
</dbReference>
<dbReference type="SMART" id="SM00054">
    <property type="entry name" value="EFh"/>
    <property type="match status" value="2"/>
</dbReference>
<evidence type="ECO:0000259" key="14">
    <source>
        <dbReference type="PROSITE" id="PS50004"/>
    </source>
</evidence>
<feature type="domain" description="SH3" evidence="12">
    <location>
        <begin position="1132"/>
        <end position="1190"/>
    </location>
</feature>
<dbReference type="InterPro" id="IPR018247">
    <property type="entry name" value="EF_Hand_1_Ca_BS"/>
</dbReference>
<dbReference type="Pfam" id="PF00168">
    <property type="entry name" value="C2"/>
    <property type="match status" value="1"/>
</dbReference>
<feature type="domain" description="DH" evidence="15">
    <location>
        <begin position="1433"/>
        <end position="1619"/>
    </location>
</feature>
<dbReference type="CDD" id="cd00160">
    <property type="entry name" value="RhoGEF"/>
    <property type="match status" value="1"/>
</dbReference>
<dbReference type="SMART" id="SM00239">
    <property type="entry name" value="C2"/>
    <property type="match status" value="1"/>
</dbReference>
<dbReference type="InterPro" id="IPR035892">
    <property type="entry name" value="C2_domain_sf"/>
</dbReference>
<dbReference type="FunFam" id="1.20.900.10:FF:000011">
    <property type="entry name" value="Intersectin 1"/>
    <property type="match status" value="1"/>
</dbReference>
<dbReference type="InterPro" id="IPR000219">
    <property type="entry name" value="DH_dom"/>
</dbReference>
<gene>
    <name evidence="19" type="primary">itsn2b</name>
</gene>
<dbReference type="PROSITE" id="PS50031">
    <property type="entry name" value="EH"/>
    <property type="match status" value="2"/>
</dbReference>
<dbReference type="PROSITE" id="PS50004">
    <property type="entry name" value="C2"/>
    <property type="match status" value="1"/>
</dbReference>
<feature type="domain" description="PH" evidence="13">
    <location>
        <begin position="1658"/>
        <end position="1766"/>
    </location>
</feature>
<feature type="compositionally biased region" description="Polar residues" evidence="11">
    <location>
        <begin position="1111"/>
        <end position="1123"/>
    </location>
</feature>
<reference evidence="19" key="1">
    <citation type="submission" date="2025-08" db="UniProtKB">
        <authorList>
            <consortium name="RefSeq"/>
        </authorList>
    </citation>
    <scope>IDENTIFICATION</scope>
</reference>
<dbReference type="Proteomes" id="UP000192220">
    <property type="component" value="Unplaced"/>
</dbReference>
<dbReference type="CDD" id="cd08375">
    <property type="entry name" value="C2_Intersectin"/>
    <property type="match status" value="1"/>
</dbReference>
<dbReference type="SUPFAM" id="SSF50044">
    <property type="entry name" value="SH3-domain"/>
    <property type="match status" value="5"/>
</dbReference>
<dbReference type="InParanoid" id="A0A2I4BY64"/>
<dbReference type="FunFam" id="2.60.40.150:FF:000029">
    <property type="entry name" value="Intersectin 1"/>
    <property type="match status" value="1"/>
</dbReference>
<feature type="domain" description="EF-hand" evidence="17">
    <location>
        <begin position="283"/>
        <end position="318"/>
    </location>
</feature>
<keyword evidence="7" id="KW-0040">ANK repeat</keyword>
<proteinExistence type="predicted"/>
<feature type="region of interest" description="Disordered" evidence="11">
    <location>
        <begin position="1410"/>
        <end position="1432"/>
    </location>
</feature>
<dbReference type="SUPFAM" id="SSF47473">
    <property type="entry name" value="EF-hand"/>
    <property type="match status" value="2"/>
</dbReference>
<evidence type="ECO:0000256" key="11">
    <source>
        <dbReference type="SAM" id="MobiDB-lite"/>
    </source>
</evidence>
<evidence type="ECO:0000256" key="8">
    <source>
        <dbReference type="ARBA" id="ARBA00037432"/>
    </source>
</evidence>
<dbReference type="GO" id="GO:0005509">
    <property type="term" value="F:calcium ion binding"/>
    <property type="evidence" value="ECO:0007669"/>
    <property type="project" value="InterPro"/>
</dbReference>
<dbReference type="PROSITE" id="PS00018">
    <property type="entry name" value="EF_HAND_1"/>
    <property type="match status" value="1"/>
</dbReference>
<dbReference type="Gene3D" id="2.60.40.150">
    <property type="entry name" value="C2 domain"/>
    <property type="match status" value="1"/>
</dbReference>
<dbReference type="SMART" id="SM00325">
    <property type="entry name" value="RhoGEF"/>
    <property type="match status" value="1"/>
</dbReference>
<dbReference type="STRING" id="52670.A0A2I4BY64"/>
<keyword evidence="6" id="KW-0106">Calcium</keyword>
<dbReference type="GO" id="GO:0035025">
    <property type="term" value="P:positive regulation of Rho protein signal transduction"/>
    <property type="evidence" value="ECO:0007669"/>
    <property type="project" value="TreeGrafter"/>
</dbReference>
<dbReference type="PRINTS" id="PR00452">
    <property type="entry name" value="SH3DOMAIN"/>
</dbReference>
<feature type="compositionally biased region" description="Basic and acidic residues" evidence="11">
    <location>
        <begin position="771"/>
        <end position="976"/>
    </location>
</feature>
<feature type="compositionally biased region" description="Low complexity" evidence="11">
    <location>
        <begin position="1410"/>
        <end position="1427"/>
    </location>
</feature>
<dbReference type="InterPro" id="IPR000261">
    <property type="entry name" value="EH_dom"/>
</dbReference>
<dbReference type="FunFam" id="2.30.30.40:FF:000041">
    <property type="entry name" value="Intersectin 1"/>
    <property type="match status" value="1"/>
</dbReference>
<dbReference type="PROSITE" id="PS50010">
    <property type="entry name" value="DH_2"/>
    <property type="match status" value="1"/>
</dbReference>
<evidence type="ECO:0000256" key="3">
    <source>
        <dbReference type="ARBA" id="ARBA00022490"/>
    </source>
</evidence>
<dbReference type="Gene3D" id="2.30.30.40">
    <property type="entry name" value="SH3 Domains"/>
    <property type="match status" value="5"/>
</dbReference>
<feature type="domain" description="EF-hand" evidence="17">
    <location>
        <begin position="45"/>
        <end position="80"/>
    </location>
</feature>
<dbReference type="PRINTS" id="PR00499">
    <property type="entry name" value="P67PHOX"/>
</dbReference>
<feature type="region of interest" description="Disordered" evidence="11">
    <location>
        <begin position="397"/>
        <end position="521"/>
    </location>
</feature>
<dbReference type="InterPro" id="IPR001452">
    <property type="entry name" value="SH3_domain"/>
</dbReference>
<dbReference type="SMART" id="SM00326">
    <property type="entry name" value="SH3"/>
    <property type="match status" value="5"/>
</dbReference>
<dbReference type="Gene3D" id="1.10.238.10">
    <property type="entry name" value="EF-hand"/>
    <property type="match status" value="2"/>
</dbReference>
<dbReference type="FunFam" id="2.30.30.40:FF:000072">
    <property type="entry name" value="Unconventional Myosin IB"/>
    <property type="match status" value="1"/>
</dbReference>
<dbReference type="InterPro" id="IPR035899">
    <property type="entry name" value="DBL_dom_sf"/>
</dbReference>
<evidence type="ECO:0000256" key="1">
    <source>
        <dbReference type="ARBA" id="ARBA00004496"/>
    </source>
</evidence>
<dbReference type="SUPFAM" id="SSF49562">
    <property type="entry name" value="C2 domain (Calcium/lipid-binding domain, CaLB)"/>
    <property type="match status" value="1"/>
</dbReference>
<evidence type="ECO:0000259" key="12">
    <source>
        <dbReference type="PROSITE" id="PS50002"/>
    </source>
</evidence>
<evidence type="ECO:0000256" key="2">
    <source>
        <dbReference type="ARBA" id="ARBA00022443"/>
    </source>
</evidence>
<dbReference type="KEGG" id="alim:106523675"/>
<dbReference type="Gene3D" id="1.20.900.10">
    <property type="entry name" value="Dbl homology (DH) domain"/>
    <property type="match status" value="1"/>
</dbReference>
<dbReference type="SUPFAM" id="SSF50729">
    <property type="entry name" value="PH domain-like"/>
    <property type="match status" value="1"/>
</dbReference>
<name>A0A2I4BY64_AUSLI</name>
<dbReference type="FunFam" id="2.30.29.30:FF:000069">
    <property type="entry name" value="Intersectin 1"/>
    <property type="match status" value="1"/>
</dbReference>
<evidence type="ECO:0000259" key="15">
    <source>
        <dbReference type="PROSITE" id="PS50010"/>
    </source>
</evidence>
<dbReference type="InterPro" id="IPR011993">
    <property type="entry name" value="PH-like_dom_sf"/>
</dbReference>
<protein>
    <recommendedName>
        <fullName evidence="9">Osteoclast-stimulating factor 1</fullName>
    </recommendedName>
</protein>
<evidence type="ECO:0000256" key="7">
    <source>
        <dbReference type="ARBA" id="ARBA00023043"/>
    </source>
</evidence>
<evidence type="ECO:0000259" key="17">
    <source>
        <dbReference type="PROSITE" id="PS50222"/>
    </source>
</evidence>
<keyword evidence="5" id="KW-0479">Metal-binding</keyword>
<dbReference type="PANTHER" id="PTHR46006:SF6">
    <property type="entry name" value="INTERSECTIN-2 ISOFORM X1"/>
    <property type="match status" value="1"/>
</dbReference>
<feature type="region of interest" description="Disordered" evidence="11">
    <location>
        <begin position="699"/>
        <end position="1014"/>
    </location>
</feature>
<feature type="domain" description="SH3" evidence="12">
    <location>
        <begin position="1277"/>
        <end position="1341"/>
    </location>
</feature>
<dbReference type="Pfam" id="PF12763">
    <property type="entry name" value="EH"/>
    <property type="match status" value="2"/>
</dbReference>
<keyword evidence="3" id="KW-0963">Cytoplasm</keyword>
<feature type="compositionally biased region" description="Basic residues" evidence="11">
    <location>
        <begin position="1005"/>
        <end position="1014"/>
    </location>
</feature>
<dbReference type="InterPro" id="IPR001849">
    <property type="entry name" value="PH_domain"/>
</dbReference>
<dbReference type="RefSeq" id="XP_013872644.1">
    <property type="nucleotide sequence ID" value="XM_014017190.1"/>
</dbReference>
<dbReference type="GO" id="GO:0005085">
    <property type="term" value="F:guanyl-nucleotide exchange factor activity"/>
    <property type="evidence" value="ECO:0007669"/>
    <property type="project" value="InterPro"/>
</dbReference>
<dbReference type="PROSITE" id="PS50002">
    <property type="entry name" value="SH3"/>
    <property type="match status" value="5"/>
</dbReference>
<evidence type="ECO:0000313" key="19">
    <source>
        <dbReference type="RefSeq" id="XP_013872644.1"/>
    </source>
</evidence>
<accession>A0A2I4BY64</accession>
<keyword evidence="18" id="KW-1185">Reference proteome</keyword>
<feature type="domain" description="EH" evidence="16">
    <location>
        <begin position="13"/>
        <end position="101"/>
    </location>
</feature>
<dbReference type="InterPro" id="IPR000008">
    <property type="entry name" value="C2_dom"/>
</dbReference>
<dbReference type="InterPro" id="IPR011992">
    <property type="entry name" value="EF-hand-dom_pair"/>
</dbReference>
<dbReference type="Gene3D" id="2.30.29.30">
    <property type="entry name" value="Pleckstrin-homology domain (PH domain)/Phosphotyrosine-binding domain (PTB)"/>
    <property type="match status" value="1"/>
</dbReference>
<dbReference type="Pfam" id="PF07653">
    <property type="entry name" value="SH3_2"/>
    <property type="match status" value="3"/>
</dbReference>
<dbReference type="InterPro" id="IPR002048">
    <property type="entry name" value="EF_hand_dom"/>
</dbReference>
<feature type="domain" description="C2" evidence="14">
    <location>
        <begin position="1773"/>
        <end position="1894"/>
    </location>
</feature>
<comment type="subcellular location">
    <subcellularLocation>
        <location evidence="1">Cytoplasm</location>
    </subcellularLocation>
</comment>
<dbReference type="GO" id="GO:0006897">
    <property type="term" value="P:endocytosis"/>
    <property type="evidence" value="ECO:0007669"/>
    <property type="project" value="UniProtKB-KW"/>
</dbReference>
<evidence type="ECO:0000256" key="5">
    <source>
        <dbReference type="ARBA" id="ARBA00022723"/>
    </source>
</evidence>
<organism evidence="18 19">
    <name type="scientific">Austrofundulus limnaeus</name>
    <name type="common">Annual killifish</name>
    <dbReference type="NCBI Taxonomy" id="52670"/>
    <lineage>
        <taxon>Eukaryota</taxon>
        <taxon>Metazoa</taxon>
        <taxon>Chordata</taxon>
        <taxon>Craniata</taxon>
        <taxon>Vertebrata</taxon>
        <taxon>Euteleostomi</taxon>
        <taxon>Actinopterygii</taxon>
        <taxon>Neopterygii</taxon>
        <taxon>Teleostei</taxon>
        <taxon>Neoteleostei</taxon>
        <taxon>Acanthomorphata</taxon>
        <taxon>Ovalentaria</taxon>
        <taxon>Atherinomorphae</taxon>
        <taxon>Cyprinodontiformes</taxon>
        <taxon>Rivulidae</taxon>
        <taxon>Austrofundulus</taxon>
    </lineage>
</organism>
<dbReference type="Pfam" id="PF14604">
    <property type="entry name" value="SH3_9"/>
    <property type="match status" value="2"/>
</dbReference>
<dbReference type="Pfam" id="PF16652">
    <property type="entry name" value="PH_13"/>
    <property type="match status" value="1"/>
</dbReference>
<dbReference type="SMART" id="SM00233">
    <property type="entry name" value="PH"/>
    <property type="match status" value="1"/>
</dbReference>
<evidence type="ECO:0000259" key="16">
    <source>
        <dbReference type="PROSITE" id="PS50031"/>
    </source>
</evidence>
<dbReference type="Pfam" id="PF00621">
    <property type="entry name" value="RhoGEF"/>
    <property type="match status" value="1"/>
</dbReference>
<sequence>MNGPAIWAISPEERVKHDQKFDTLSPSMGYISGDQARKFFLQSGLPASVLAEIWTLADMNMDGKMDRLEFSIAMKLIKLKLQGSALPSALPIIMKQPPVPAPTSVMSGPNYGIGFMPMMAGSNLAMLTPSMASPGLSALTPMTGLSPYVPASTGLNPLMGSATTRPMMPTLGNKALSNGSTGFLPSVTGGPMTAGLPLSATPYPSPAGLSASPAAMNSALLDLGSSAPSSLSIMSPMNAVPSDWAVPHASRLKYRQQFNSLDKQMTGFLTGQQVRNAMATTMLTQTQLASIWNLSDVDKDGKLKAEEFILAMHLVDLAKMGQPLPLTLPPDLVPPAHRSAVNGSSSSFYSAMIDDLDIEPPQKARTNMSFEDKFKANMEQGNAELEKRRQALLEAERREQERRAQKEKEEQERREREAREAEERRRKEEEQRLERQRELERQQEEERQREIERREAAQRELERQRQEELERRRKEEEQRLERQRELERQKEEERQREIERREAVQRELERQRKEEFERRKRGELQVKRELERDEIIKLKAKKRSLEMELEAVGNKQRQISDRLRDIQNKKKIQETELDLNIQRKGTRQQDIYTLHKQIEEFQTKLSQLTPEKKKLTEKLQSMSLNNLPTSAMSALKGNVLEKKGTCMKLREQLEALERETSAKLAEMDRYNKDMQELRENQRKQQAALEKLRTIKEEKQRELILKKEQEEERRRQEEEEQRRIKMEAERQRQEKLRREEEECQRRLQEEKEAKRREEEEKARQALLQAAREQAERELRAKEEAERKRKEEEERRKREEEERQRQAERRRQEEERRKLEEERRKLEEERRKLEEARKQEERRRKEDEERKRKEEEERRRLEEETKRLEEERRRLEEERRESERRREREEEERRRHRAAEAALRDSEDRKKRDEEERRRKEEEDRRKREDDRRRLQQQQDEERRRREDEMKKSEEERKRKEEEGHKAELERKRKEEASRQQQPNGGKVDVQEKLMSLLRGLEERKGGKPKVSHHRKSAALTSFKALYPFSSRNNEELSFSQDDIIEVDETTEREEGWLYGSRQGKMGWFPESYVEKVGPSSAPNTPAAAPCKVPIQTQLSNVLEAAKAAGTKSAFTPTHSPNSAPSEARGKPVVGNLFAQALCDFTAKTENQLNFNKDDVIRVLEQQESWWMGELNGARGWVPKNYVTLLGEEEGSDMKSSAPDAAESADSLQHEEYVALYTYESQQHTDLTFKEGDVILVNKKEGEWWNGSTGERSGFFPGNYVKPKEADASSISGKKKQEIAQVTRAHSSAGPDQLNLENGQLILIFGKNSSGWWLGELQARGKKRQKGWFPSSHVKILSSNSGKSTPAPQPVCQVTAIYDYSAANQDELSFSEGQLINVLDKSNPDWWKGEVNGVTGLFPTNYIKMSADSDPSQQWSSDQTSSDSSNPLDKKRQGYIDELIESEERYVEDLQVVLEVFYKPMSESGRLNKTEMDMIFVNWNELLGCNTKLVKALRLCKKNGGEITPVQKIGDILAAELTNMQPYIRFCSSQFNGAALLQTRTDNEPDFKSFLKKIATDYRCKGMPLSSFLLKPMQRITRYPLHIKKILECTPEGHGDQASLKEALETAEELCKQVNEGVREKENSERLEWIQNHVQSEGPLENLVFNSITSCLGPRKLLHSGKLHKAKSNKELWAFLFNDFLLLTHAVKQFTSSGPDKLFSNKNNVQLKMYKPPVLLNEVLVKLPEPSSDEPIFHISHIDRVYALRTDNINERTAWVQKIKVASEEFIETENKKREKVYQGRSMKASGIGRLLVTILEATELRSTKPNGKSNCYCEVTMGSQTFTSRTLNETLNPKWNFSCQFHIKDLYQDVLCITVNEKDQFSPDVFLGRTEVPVATIKKELENKGPVTRRLLLHEVSTGEVWVRLDLQLFASQ</sequence>
<dbReference type="FunFam" id="1.10.238.10:FF:000055">
    <property type="entry name" value="Intersectin-1 isoform 1"/>
    <property type="match status" value="1"/>
</dbReference>
<dbReference type="CDD" id="cd11994">
    <property type="entry name" value="SH3_Intersectin2_4"/>
    <property type="match status" value="1"/>
</dbReference>
<keyword evidence="4" id="KW-0254">Endocytosis</keyword>
<evidence type="ECO:0000256" key="4">
    <source>
        <dbReference type="ARBA" id="ARBA00022583"/>
    </source>
</evidence>
<dbReference type="InterPro" id="IPR036028">
    <property type="entry name" value="SH3-like_dom_sf"/>
</dbReference>
<feature type="domain" description="SH3" evidence="12">
    <location>
        <begin position="1210"/>
        <end position="1268"/>
    </location>
</feature>
<feature type="domain" description="SH3" evidence="12">
    <location>
        <begin position="1016"/>
        <end position="1077"/>
    </location>
</feature>
<dbReference type="OrthoDB" id="2015333at2759"/>
<evidence type="ECO:0000313" key="18">
    <source>
        <dbReference type="Proteomes" id="UP000192220"/>
    </source>
</evidence>
<evidence type="ECO:0000256" key="6">
    <source>
        <dbReference type="ARBA" id="ARBA00022837"/>
    </source>
</evidence>
<dbReference type="GO" id="GO:0005737">
    <property type="term" value="C:cytoplasm"/>
    <property type="evidence" value="ECO:0007669"/>
    <property type="project" value="UniProtKB-SubCell"/>
</dbReference>
<evidence type="ECO:0000259" key="13">
    <source>
        <dbReference type="PROSITE" id="PS50003"/>
    </source>
</evidence>
<dbReference type="PROSITE" id="PS50222">
    <property type="entry name" value="EF_HAND_2"/>
    <property type="match status" value="2"/>
</dbReference>
<dbReference type="InterPro" id="IPR051480">
    <property type="entry name" value="Endocytic_GEF_Adapter"/>
</dbReference>
<feature type="domain" description="EH" evidence="16">
    <location>
        <begin position="250"/>
        <end position="339"/>
    </location>
</feature>
<dbReference type="InterPro" id="IPR035740">
    <property type="entry name" value="Intersectin-2_SH3_4"/>
</dbReference>
<dbReference type="SMART" id="SM00027">
    <property type="entry name" value="EH"/>
    <property type="match status" value="2"/>
</dbReference>
<evidence type="ECO:0000256" key="10">
    <source>
        <dbReference type="PROSITE-ProRule" id="PRU00192"/>
    </source>
</evidence>